<dbReference type="KEGG" id="cput:CONPUDRAFT_76037"/>
<dbReference type="RefSeq" id="XP_007772438.1">
    <property type="nucleotide sequence ID" value="XM_007774248.1"/>
</dbReference>
<evidence type="ECO:0000313" key="3">
    <source>
        <dbReference type="Proteomes" id="UP000053558"/>
    </source>
</evidence>
<sequence length="175" mass="19947">MSYCYLFFLRSPSYYQIKRQYAHGLLMLDRYVELPDGKSVFTGVLSWISYMALFPPYTYTVVHLREHGRSGSPPKLKGLMKLLMGQGLLYFVWVFAYEALCTISVIPLIYPWGQYQFSASQGRQQMGLLFGSTLAGIKLVETLTRTSLDITVNALTHISNMILAQNVITVFSVYI</sequence>
<organism evidence="2 3">
    <name type="scientific">Coniophora puteana (strain RWD-64-598)</name>
    <name type="common">Brown rot fungus</name>
    <dbReference type="NCBI Taxonomy" id="741705"/>
    <lineage>
        <taxon>Eukaryota</taxon>
        <taxon>Fungi</taxon>
        <taxon>Dikarya</taxon>
        <taxon>Basidiomycota</taxon>
        <taxon>Agaricomycotina</taxon>
        <taxon>Agaricomycetes</taxon>
        <taxon>Agaricomycetidae</taxon>
        <taxon>Boletales</taxon>
        <taxon>Coniophorineae</taxon>
        <taxon>Coniophoraceae</taxon>
        <taxon>Coniophora</taxon>
    </lineage>
</organism>
<keyword evidence="1" id="KW-1133">Transmembrane helix</keyword>
<feature type="transmembrane region" description="Helical" evidence="1">
    <location>
        <begin position="40"/>
        <end position="62"/>
    </location>
</feature>
<name>A0A5M3MED1_CONPW</name>
<dbReference type="EMBL" id="JH711584">
    <property type="protein sequence ID" value="EIW77270.1"/>
    <property type="molecule type" value="Genomic_DNA"/>
</dbReference>
<evidence type="ECO:0000256" key="1">
    <source>
        <dbReference type="SAM" id="Phobius"/>
    </source>
</evidence>
<evidence type="ECO:0000313" key="2">
    <source>
        <dbReference type="EMBL" id="EIW77270.1"/>
    </source>
</evidence>
<proteinExistence type="predicted"/>
<keyword evidence="1" id="KW-0472">Membrane</keyword>
<dbReference type="GeneID" id="19209454"/>
<keyword evidence="3" id="KW-1185">Reference proteome</keyword>
<keyword evidence="1" id="KW-0812">Transmembrane</keyword>
<dbReference type="AlphaFoldDB" id="A0A5M3MED1"/>
<protein>
    <submittedName>
        <fullName evidence="2">Uncharacterized protein</fullName>
    </submittedName>
</protein>
<dbReference type="Proteomes" id="UP000053558">
    <property type="component" value="Unassembled WGS sequence"/>
</dbReference>
<gene>
    <name evidence="2" type="ORF">CONPUDRAFT_76037</name>
</gene>
<feature type="transmembrane region" description="Helical" evidence="1">
    <location>
        <begin position="83"/>
        <end position="110"/>
    </location>
</feature>
<reference evidence="3" key="1">
    <citation type="journal article" date="2012" name="Science">
        <title>The Paleozoic origin of enzymatic lignin decomposition reconstructed from 31 fungal genomes.</title>
        <authorList>
            <person name="Floudas D."/>
            <person name="Binder M."/>
            <person name="Riley R."/>
            <person name="Barry K."/>
            <person name="Blanchette R.A."/>
            <person name="Henrissat B."/>
            <person name="Martinez A.T."/>
            <person name="Otillar R."/>
            <person name="Spatafora J.W."/>
            <person name="Yadav J.S."/>
            <person name="Aerts A."/>
            <person name="Benoit I."/>
            <person name="Boyd A."/>
            <person name="Carlson A."/>
            <person name="Copeland A."/>
            <person name="Coutinho P.M."/>
            <person name="de Vries R.P."/>
            <person name="Ferreira P."/>
            <person name="Findley K."/>
            <person name="Foster B."/>
            <person name="Gaskell J."/>
            <person name="Glotzer D."/>
            <person name="Gorecki P."/>
            <person name="Heitman J."/>
            <person name="Hesse C."/>
            <person name="Hori C."/>
            <person name="Igarashi K."/>
            <person name="Jurgens J.A."/>
            <person name="Kallen N."/>
            <person name="Kersten P."/>
            <person name="Kohler A."/>
            <person name="Kuees U."/>
            <person name="Kumar T.K.A."/>
            <person name="Kuo A."/>
            <person name="LaButti K."/>
            <person name="Larrondo L.F."/>
            <person name="Lindquist E."/>
            <person name="Ling A."/>
            <person name="Lombard V."/>
            <person name="Lucas S."/>
            <person name="Lundell T."/>
            <person name="Martin R."/>
            <person name="McLaughlin D.J."/>
            <person name="Morgenstern I."/>
            <person name="Morin E."/>
            <person name="Murat C."/>
            <person name="Nagy L.G."/>
            <person name="Nolan M."/>
            <person name="Ohm R.A."/>
            <person name="Patyshakuliyeva A."/>
            <person name="Rokas A."/>
            <person name="Ruiz-Duenas F.J."/>
            <person name="Sabat G."/>
            <person name="Salamov A."/>
            <person name="Samejima M."/>
            <person name="Schmutz J."/>
            <person name="Slot J.C."/>
            <person name="St John F."/>
            <person name="Stenlid J."/>
            <person name="Sun H."/>
            <person name="Sun S."/>
            <person name="Syed K."/>
            <person name="Tsang A."/>
            <person name="Wiebenga A."/>
            <person name="Young D."/>
            <person name="Pisabarro A."/>
            <person name="Eastwood D.C."/>
            <person name="Martin F."/>
            <person name="Cullen D."/>
            <person name="Grigoriev I.V."/>
            <person name="Hibbett D.S."/>
        </authorList>
    </citation>
    <scope>NUCLEOTIDE SEQUENCE [LARGE SCALE GENOMIC DNA]</scope>
    <source>
        <strain evidence="3">RWD-64-598 SS2</strain>
    </source>
</reference>
<comment type="caution">
    <text evidence="2">The sequence shown here is derived from an EMBL/GenBank/DDBJ whole genome shotgun (WGS) entry which is preliminary data.</text>
</comment>
<accession>A0A5M3MED1</accession>